<evidence type="ECO:0000313" key="3">
    <source>
        <dbReference type="Proteomes" id="UP001285521"/>
    </source>
</evidence>
<keyword evidence="1" id="KW-0472">Membrane</keyword>
<dbReference type="Pfam" id="PF08570">
    <property type="entry name" value="DUF1761"/>
    <property type="match status" value="1"/>
</dbReference>
<accession>A0ABU4T029</accession>
<feature type="transmembrane region" description="Helical" evidence="1">
    <location>
        <begin position="12"/>
        <end position="34"/>
    </location>
</feature>
<gene>
    <name evidence="2" type="ORF">SK803_14945</name>
</gene>
<comment type="caution">
    <text evidence="2">The sequence shown here is derived from an EMBL/GenBank/DDBJ whole genome shotgun (WGS) entry which is preliminary data.</text>
</comment>
<evidence type="ECO:0000313" key="2">
    <source>
        <dbReference type="EMBL" id="MDX8031521.1"/>
    </source>
</evidence>
<feature type="transmembrane region" description="Helical" evidence="1">
    <location>
        <begin position="114"/>
        <end position="140"/>
    </location>
</feature>
<sequence>MSPGILGDLNWLAVIVATIVYFGLGALWYAEFLFGKAWQKAMGWDGNAPEGAGAVIYLVPLVTCFVATLATAMLAAATGTDTVGEGVVLAIVVGIGVSASVLAVTGMFDATKPAAMTSVAISAGYHFAGLLLASVILALWR</sequence>
<keyword evidence="1" id="KW-0812">Transmembrane</keyword>
<protein>
    <submittedName>
        <fullName evidence="2">DUF1761 domain-containing protein</fullName>
    </submittedName>
</protein>
<dbReference type="Proteomes" id="UP001285521">
    <property type="component" value="Unassembled WGS sequence"/>
</dbReference>
<organism evidence="2 3">
    <name type="scientific">Lentzea miocenica</name>
    <dbReference type="NCBI Taxonomy" id="3095431"/>
    <lineage>
        <taxon>Bacteria</taxon>
        <taxon>Bacillati</taxon>
        <taxon>Actinomycetota</taxon>
        <taxon>Actinomycetes</taxon>
        <taxon>Pseudonocardiales</taxon>
        <taxon>Pseudonocardiaceae</taxon>
        <taxon>Lentzea</taxon>
    </lineage>
</organism>
<proteinExistence type="predicted"/>
<name>A0ABU4T029_9PSEU</name>
<dbReference type="RefSeq" id="WP_319966581.1">
    <property type="nucleotide sequence ID" value="NZ_JAXAVW010000011.1"/>
</dbReference>
<reference evidence="2 3" key="2">
    <citation type="submission" date="2023-11" db="EMBL/GenBank/DDBJ databases">
        <authorList>
            <person name="Lara A.C."/>
            <person name="Chronakova A."/>
        </authorList>
    </citation>
    <scope>NUCLEOTIDE SEQUENCE [LARGE SCALE GENOMIC DNA]</scope>
    <source>
        <strain evidence="2 3">BCCO 10_0856</strain>
    </source>
</reference>
<feature type="transmembrane region" description="Helical" evidence="1">
    <location>
        <begin position="87"/>
        <end position="108"/>
    </location>
</feature>
<keyword evidence="1" id="KW-1133">Transmembrane helix</keyword>
<evidence type="ECO:0000256" key="1">
    <source>
        <dbReference type="SAM" id="Phobius"/>
    </source>
</evidence>
<dbReference type="InterPro" id="IPR013879">
    <property type="entry name" value="DUF1761"/>
</dbReference>
<feature type="transmembrane region" description="Helical" evidence="1">
    <location>
        <begin position="54"/>
        <end position="75"/>
    </location>
</feature>
<keyword evidence="3" id="KW-1185">Reference proteome</keyword>
<dbReference type="EMBL" id="JAXAVW010000011">
    <property type="protein sequence ID" value="MDX8031521.1"/>
    <property type="molecule type" value="Genomic_DNA"/>
</dbReference>
<reference evidence="2 3" key="1">
    <citation type="submission" date="2023-11" db="EMBL/GenBank/DDBJ databases">
        <title>Lentzea sokolovensis, sp. nov., Lentzea kristufkii, sp. nov., and Lentzea miocenensis, sp. nov., rare actinobacteria from Sokolov Coal Basin, Miocene lacustrine sediment, Czech Republic.</title>
        <authorList>
            <person name="Lara A."/>
            <person name="Kotroba L."/>
            <person name="Nouioui I."/>
            <person name="Neumann-Schaal M."/>
            <person name="Mast Y."/>
            <person name="Chronakova A."/>
        </authorList>
    </citation>
    <scope>NUCLEOTIDE SEQUENCE [LARGE SCALE GENOMIC DNA]</scope>
    <source>
        <strain evidence="2 3">BCCO 10_0856</strain>
    </source>
</reference>